<dbReference type="InterPro" id="IPR036249">
    <property type="entry name" value="Thioredoxin-like_sf"/>
</dbReference>
<evidence type="ECO:0000259" key="2">
    <source>
        <dbReference type="PROSITE" id="PS51352"/>
    </source>
</evidence>
<gene>
    <name evidence="3" type="ORF">OEZ85_004546</name>
</gene>
<dbReference type="EMBL" id="CP126221">
    <property type="protein sequence ID" value="WIA22216.1"/>
    <property type="molecule type" value="Genomic_DNA"/>
</dbReference>
<sequence>MMLSNSSSAARCASGACSTSKPAATSISRLVRPACSAAARRGIVSRVDQSVSALARDARAHAVVATKEKWWEKTTSNMKDVNGVQELVDALADAGDSLVIVDFYGPWCGACRALYPKLLKLMEQFPDVVFLKVNFDDNKAMCKTLGVKVLPYFHIYHGAEGRVAAFSCTVTKFQRMRDALEEFYTPICSLEDNPGLPEFPEIIPHPNEVTRVAGAHLAAAEELLATAAQAVAAPAAVA</sequence>
<dbReference type="PANTHER" id="PTHR43601:SF32">
    <property type="entry name" value="THIOREDOXIN-LIKE 2-2, CHLOROPLASTIC"/>
    <property type="match status" value="1"/>
</dbReference>
<keyword evidence="4" id="KW-1185">Reference proteome</keyword>
<organism evidence="3 4">
    <name type="scientific">Tetradesmus obliquus</name>
    <name type="common">Green alga</name>
    <name type="synonym">Acutodesmus obliquus</name>
    <dbReference type="NCBI Taxonomy" id="3088"/>
    <lineage>
        <taxon>Eukaryota</taxon>
        <taxon>Viridiplantae</taxon>
        <taxon>Chlorophyta</taxon>
        <taxon>core chlorophytes</taxon>
        <taxon>Chlorophyceae</taxon>
        <taxon>CS clade</taxon>
        <taxon>Sphaeropleales</taxon>
        <taxon>Scenedesmaceae</taxon>
        <taxon>Tetradesmus</taxon>
    </lineage>
</organism>
<evidence type="ECO:0000313" key="4">
    <source>
        <dbReference type="Proteomes" id="UP001244341"/>
    </source>
</evidence>
<dbReference type="SUPFAM" id="SSF52833">
    <property type="entry name" value="Thioredoxin-like"/>
    <property type="match status" value="1"/>
</dbReference>
<dbReference type="CDD" id="cd02947">
    <property type="entry name" value="TRX_family"/>
    <property type="match status" value="1"/>
</dbReference>
<dbReference type="InterPro" id="IPR013766">
    <property type="entry name" value="Thioredoxin_domain"/>
</dbReference>
<dbReference type="InterPro" id="IPR017937">
    <property type="entry name" value="Thioredoxin_CS"/>
</dbReference>
<dbReference type="Gene3D" id="3.40.30.10">
    <property type="entry name" value="Glutaredoxin"/>
    <property type="match status" value="1"/>
</dbReference>
<evidence type="ECO:0000313" key="3">
    <source>
        <dbReference type="EMBL" id="WIA22216.1"/>
    </source>
</evidence>
<accession>A0ABY8UPK8</accession>
<reference evidence="3 4" key="1">
    <citation type="submission" date="2023-05" db="EMBL/GenBank/DDBJ databases">
        <title>A 100% complete, gapless, phased diploid assembly of the Scenedesmus obliquus UTEX 3031 genome.</title>
        <authorList>
            <person name="Biondi T.C."/>
            <person name="Hanschen E.R."/>
            <person name="Kwon T."/>
            <person name="Eng W."/>
            <person name="Kruse C.P.S."/>
            <person name="Koehler S.I."/>
            <person name="Kunde Y."/>
            <person name="Gleasner C.D."/>
            <person name="You Mak K.T."/>
            <person name="Polle J."/>
            <person name="Hovde B.T."/>
            <person name="Starkenburg S.R."/>
        </authorList>
    </citation>
    <scope>NUCLEOTIDE SEQUENCE [LARGE SCALE GENOMIC DNA]</scope>
    <source>
        <strain evidence="3 4">DOE0152z</strain>
    </source>
</reference>
<dbReference type="Proteomes" id="UP001244341">
    <property type="component" value="Chromosome 14b"/>
</dbReference>
<proteinExistence type="inferred from homology"/>
<dbReference type="PROSITE" id="PS00194">
    <property type="entry name" value="THIOREDOXIN_1"/>
    <property type="match status" value="1"/>
</dbReference>
<dbReference type="PROSITE" id="PS51352">
    <property type="entry name" value="THIOREDOXIN_2"/>
    <property type="match status" value="1"/>
</dbReference>
<protein>
    <recommendedName>
        <fullName evidence="2">Thioredoxin domain-containing protein</fullName>
    </recommendedName>
</protein>
<dbReference type="PANTHER" id="PTHR43601">
    <property type="entry name" value="THIOREDOXIN, MITOCHONDRIAL"/>
    <property type="match status" value="1"/>
</dbReference>
<evidence type="ECO:0000256" key="1">
    <source>
        <dbReference type="ARBA" id="ARBA00008987"/>
    </source>
</evidence>
<comment type="similarity">
    <text evidence="1">Belongs to the thioredoxin family.</text>
</comment>
<dbReference type="Pfam" id="PF00085">
    <property type="entry name" value="Thioredoxin"/>
    <property type="match status" value="1"/>
</dbReference>
<name>A0ABY8UPK8_TETOB</name>
<feature type="domain" description="Thioredoxin" evidence="2">
    <location>
        <begin position="49"/>
        <end position="225"/>
    </location>
</feature>